<dbReference type="RefSeq" id="WP_386192601.1">
    <property type="nucleotide sequence ID" value="NZ_JBHSBC010000030.1"/>
</dbReference>
<dbReference type="SUPFAM" id="SSF47413">
    <property type="entry name" value="lambda repressor-like DNA-binding domains"/>
    <property type="match status" value="1"/>
</dbReference>
<organism evidence="3 4">
    <name type="scientific">Streptosporangium jomthongense</name>
    <dbReference type="NCBI Taxonomy" id="1193683"/>
    <lineage>
        <taxon>Bacteria</taxon>
        <taxon>Bacillati</taxon>
        <taxon>Actinomycetota</taxon>
        <taxon>Actinomycetes</taxon>
        <taxon>Streptosporangiales</taxon>
        <taxon>Streptosporangiaceae</taxon>
        <taxon>Streptosporangium</taxon>
    </lineage>
</organism>
<dbReference type="Gene3D" id="1.10.260.40">
    <property type="entry name" value="lambda repressor-like DNA-binding domains"/>
    <property type="match status" value="1"/>
</dbReference>
<dbReference type="PROSITE" id="PS50943">
    <property type="entry name" value="HTH_CROC1"/>
    <property type="match status" value="1"/>
</dbReference>
<dbReference type="InterPro" id="IPR001387">
    <property type="entry name" value="Cro/C1-type_HTH"/>
</dbReference>
<dbReference type="CDD" id="cd00093">
    <property type="entry name" value="HTH_XRE"/>
    <property type="match status" value="1"/>
</dbReference>
<reference evidence="4" key="1">
    <citation type="journal article" date="2019" name="Int. J. Syst. Evol. Microbiol.">
        <title>The Global Catalogue of Microorganisms (GCM) 10K type strain sequencing project: providing services to taxonomists for standard genome sequencing and annotation.</title>
        <authorList>
            <consortium name="The Broad Institute Genomics Platform"/>
            <consortium name="The Broad Institute Genome Sequencing Center for Infectious Disease"/>
            <person name="Wu L."/>
            <person name="Ma J."/>
        </authorList>
    </citation>
    <scope>NUCLEOTIDE SEQUENCE [LARGE SCALE GENOMIC DNA]</scope>
    <source>
        <strain evidence="4">TBRC 7912</strain>
    </source>
</reference>
<evidence type="ECO:0000256" key="1">
    <source>
        <dbReference type="ARBA" id="ARBA00023125"/>
    </source>
</evidence>
<protein>
    <submittedName>
        <fullName evidence="3">Helix-turn-helix domain-containing protein</fullName>
    </submittedName>
</protein>
<accession>A0ABV8F593</accession>
<dbReference type="EMBL" id="JBHSBC010000030">
    <property type="protein sequence ID" value="MFC3983439.1"/>
    <property type="molecule type" value="Genomic_DNA"/>
</dbReference>
<dbReference type="PANTHER" id="PTHR46797">
    <property type="entry name" value="HTH-TYPE TRANSCRIPTIONAL REGULATOR"/>
    <property type="match status" value="1"/>
</dbReference>
<dbReference type="InterPro" id="IPR010982">
    <property type="entry name" value="Lambda_DNA-bd_dom_sf"/>
</dbReference>
<keyword evidence="4" id="KW-1185">Reference proteome</keyword>
<dbReference type="PANTHER" id="PTHR46797:SF1">
    <property type="entry name" value="METHYLPHOSPHONATE SYNTHASE"/>
    <property type="match status" value="1"/>
</dbReference>
<feature type="domain" description="HTH cro/C1-type" evidence="2">
    <location>
        <begin position="2"/>
        <end position="56"/>
    </location>
</feature>
<evidence type="ECO:0000313" key="3">
    <source>
        <dbReference type="EMBL" id="MFC3983439.1"/>
    </source>
</evidence>
<name>A0ABV8F593_9ACTN</name>
<gene>
    <name evidence="3" type="ORF">ACFOYY_25145</name>
</gene>
<evidence type="ECO:0000313" key="4">
    <source>
        <dbReference type="Proteomes" id="UP001595698"/>
    </source>
</evidence>
<dbReference type="SMART" id="SM00530">
    <property type="entry name" value="HTH_XRE"/>
    <property type="match status" value="1"/>
</dbReference>
<proteinExistence type="predicted"/>
<comment type="caution">
    <text evidence="3">The sequence shown here is derived from an EMBL/GenBank/DDBJ whole genome shotgun (WGS) entry which is preliminary data.</text>
</comment>
<dbReference type="Proteomes" id="UP001595698">
    <property type="component" value="Unassembled WGS sequence"/>
</dbReference>
<dbReference type="InterPro" id="IPR050807">
    <property type="entry name" value="TransReg_Diox_bact_type"/>
</dbReference>
<evidence type="ECO:0000259" key="2">
    <source>
        <dbReference type="PROSITE" id="PS50943"/>
    </source>
</evidence>
<dbReference type="Pfam" id="PF01381">
    <property type="entry name" value="HTH_3"/>
    <property type="match status" value="1"/>
</dbReference>
<sequence length="387" mass="43056">MIRQQREQRGMSTTALAARVGCTTRHIELLEQGKRTPSLPLLRQLALALGVRTAVLLGESPRDSHEPGRPQVVDIERAMFARRTADLEPPDLAQVAERLAAARQSWYNSPAKYSIMLRTLPGLIGDAEGLLLDGSDQQAAHRTAADTYILARGVLKHLGRIDLAHLAADRAMRHAQETADRLMIGWAHWNLGQGLLSDDMHDIAYDVARHGIEQMEPALPDGDGRHLSVYGGLHLMAAIALTRSGDDAGARDLLRGPARQIAQRVDEQRPMLGLFFGPTNVAIHLASVEYEMRRPEAVIRLADGIDLTQVVSTERRTTHLCQVARACEDSGDDAASLVHLLRIERECPEELDHKRLLRDMVRSLARRARPSWAPEVRYLAERHKILL</sequence>
<keyword evidence="1" id="KW-0238">DNA-binding</keyword>